<comment type="subcellular location">
    <subcellularLocation>
        <location evidence="1">Nucleus</location>
    </subcellularLocation>
</comment>
<evidence type="ECO:0000256" key="5">
    <source>
        <dbReference type="ARBA" id="ARBA00022833"/>
    </source>
</evidence>
<feature type="region of interest" description="Disordered" evidence="7">
    <location>
        <begin position="168"/>
        <end position="203"/>
    </location>
</feature>
<sequence length="1300" mass="140631">MLLRPVEKCLPAVALNLITSFYSTIQASHVPHASAPASASSSVVVSTRDSQYSTTTNLTTTNLVASLFGSPSNLIQQLRTKSMSEMGSTLQLDPSVLLDRDGKAAAEVPRVCPNPQGYHVCLYCRRTFSSASLYASHINRPVAKVLYRCHLCSTQPDNTLAPTVVPVLQQQPSSSSSYPTTPTSTTVASSSNPVSMTPATVTPPSPCNLSAPNLCALYVHMAQWHANEPVTAWRLIPSHLTVTPLPWLGSETKGEGGNGASRSALTQPPLPPSLPPTTYTDGQELIDLGNDLDRRLTNLLRAGEFRFLAAEVGGMAEEGTFLRTPDVRSMTSSSTRLLPAPPQPTGLSADGLPPSLTSPICHFLFRLAEASIWHGYFFLAGWYPSFTGTSVLRRYIQETGLPPPCATSAKQIEQAHNALLRDSQTDTGGCSREGEGRGVLRCLLCGNFRTNSAAALRAHLNGSGSDADASPAKCALCALSVVHNRRDMMLCSIKAHLLLHLNIYLMCPQCGFTPPPDLTPSLAEICLRLHLRFVCFHFNLVKVLLCSKGSCRDRIFLTMESFVQHWFEVHTARKYACQLCGSLGHQSKTEEGVADDAVIRLNGLIYDFSDLASVCMHLQERHSLSVTSAPTFSQVAYVCSECAFVSSIPVDFADHFSSTHCRPSEANTTTAATGAAPPHSRQSPCESHCFYRCFGDCSHFSPNIKELRGHVRTCSFAISTLRRAFGGQLFNGTQVAPGSASAFAAATGDGKGNPLCLCLYCDISRRKTDPFVSLNDEGEAFSSSTSKAFSDLHRLHAHEHIVHVTGGAAAVAVSGQVGCPWCGEKLTLMPAPAPASITTTSAAPSNHTEDLINHLRRHAAANPYVAWQMERVRRFNESRNEVVVCHCQTGWLDSPLALMAHASAFPTATNTFRGSRKRVFGDVSLVPFPSLCVAPAGGTIATAASAEGIKVVRKTAVAEAPTEDGGDDGDDDRCSGGVENAIFTVRPLYLPNGHPPLSREVYEHVSALRPCIRLEGRIASGDLTSEASRYAAKRDENKLRFGEHYDLDERMKAFNVALKTDDVEAAAKKAFQCPLCLSHEASRWALTEHAFFSHWVSTQSPNLFKNHFKLSISRRYFGYLRLCYVCCHHICEAGTRKGGEQSIWEHTFSCLNQRHAALLLCANTNEGDNVEGVDDDPGWRRQWRHQQGLCPQEEVKATVFLSSPPHLDATAITATVFDDGRFADPPSGKCGMHRFDSASVGVAAMETDDACSEQQGVGILTGCNNPTAVPGAEKKQHSHKSSAPDPIVRKAPRLGSTLIG</sequence>
<dbReference type="GO" id="GO:0008270">
    <property type="term" value="F:zinc ion binding"/>
    <property type="evidence" value="ECO:0007669"/>
    <property type="project" value="UniProtKB-KW"/>
</dbReference>
<feature type="region of interest" description="Disordered" evidence="7">
    <location>
        <begin position="247"/>
        <end position="283"/>
    </location>
</feature>
<evidence type="ECO:0000256" key="4">
    <source>
        <dbReference type="ARBA" id="ARBA00022771"/>
    </source>
</evidence>
<reference evidence="11" key="1">
    <citation type="submission" date="2016-04" db="UniProtKB">
        <authorList>
            <consortium name="WormBaseParasite"/>
        </authorList>
    </citation>
    <scope>IDENTIFICATION</scope>
</reference>
<feature type="region of interest" description="Disordered" evidence="7">
    <location>
        <begin position="323"/>
        <end position="349"/>
    </location>
</feature>
<evidence type="ECO:0000256" key="1">
    <source>
        <dbReference type="ARBA" id="ARBA00004123"/>
    </source>
</evidence>
<accession>A0A158RAG1</accession>
<organism evidence="11">
    <name type="scientific">Taenia asiatica</name>
    <name type="common">Asian tapeworm</name>
    <dbReference type="NCBI Taxonomy" id="60517"/>
    <lineage>
        <taxon>Eukaryota</taxon>
        <taxon>Metazoa</taxon>
        <taxon>Spiralia</taxon>
        <taxon>Lophotrochozoa</taxon>
        <taxon>Platyhelminthes</taxon>
        <taxon>Cestoda</taxon>
        <taxon>Eucestoda</taxon>
        <taxon>Cyclophyllidea</taxon>
        <taxon>Taeniidae</taxon>
        <taxon>Taenia</taxon>
    </lineage>
</organism>
<keyword evidence="4" id="KW-0863">Zinc-finger</keyword>
<dbReference type="EMBL" id="UYRS01019053">
    <property type="protein sequence ID" value="VDK42466.1"/>
    <property type="molecule type" value="Genomic_DNA"/>
</dbReference>
<evidence type="ECO:0000259" key="8">
    <source>
        <dbReference type="SMART" id="SM00355"/>
    </source>
</evidence>
<feature type="region of interest" description="Disordered" evidence="7">
    <location>
        <begin position="1268"/>
        <end position="1300"/>
    </location>
</feature>
<feature type="domain" description="C2H2-type" evidence="8">
    <location>
        <begin position="544"/>
        <end position="570"/>
    </location>
</feature>
<name>A0A158RAG1_TAEAS</name>
<protein>
    <submittedName>
        <fullName evidence="11">C2H2-type domain-containing protein</fullName>
    </submittedName>
</protein>
<keyword evidence="3" id="KW-0677">Repeat</keyword>
<keyword evidence="2" id="KW-0479">Metal-binding</keyword>
<dbReference type="InterPro" id="IPR013087">
    <property type="entry name" value="Znf_C2H2_type"/>
</dbReference>
<dbReference type="OrthoDB" id="6263508at2759"/>
<gene>
    <name evidence="9" type="ORF">TASK_LOCUS9244</name>
</gene>
<feature type="domain" description="C2H2-type" evidence="8">
    <location>
        <begin position="440"/>
        <end position="461"/>
    </location>
</feature>
<evidence type="ECO:0000256" key="2">
    <source>
        <dbReference type="ARBA" id="ARBA00022723"/>
    </source>
</evidence>
<evidence type="ECO:0000256" key="3">
    <source>
        <dbReference type="ARBA" id="ARBA00022737"/>
    </source>
</evidence>
<evidence type="ECO:0000313" key="11">
    <source>
        <dbReference type="WBParaSite" id="TASK_0000924301-mRNA-1"/>
    </source>
</evidence>
<dbReference type="Proteomes" id="UP000282613">
    <property type="component" value="Unassembled WGS sequence"/>
</dbReference>
<feature type="domain" description="C2H2-type" evidence="8">
    <location>
        <begin position="1071"/>
        <end position="1094"/>
    </location>
</feature>
<reference evidence="9 10" key="2">
    <citation type="submission" date="2018-11" db="EMBL/GenBank/DDBJ databases">
        <authorList>
            <consortium name="Pathogen Informatics"/>
        </authorList>
    </citation>
    <scope>NUCLEOTIDE SEQUENCE [LARGE SCALE GENOMIC DNA]</scope>
</reference>
<dbReference type="WBParaSite" id="TASK_0000924301-mRNA-1">
    <property type="protein sequence ID" value="TASK_0000924301-mRNA-1"/>
    <property type="gene ID" value="TASK_0000924301"/>
</dbReference>
<dbReference type="GO" id="GO:0005634">
    <property type="term" value="C:nucleus"/>
    <property type="evidence" value="ECO:0007669"/>
    <property type="project" value="UniProtKB-SubCell"/>
</dbReference>
<feature type="compositionally biased region" description="Low complexity" evidence="7">
    <location>
        <begin position="168"/>
        <end position="195"/>
    </location>
</feature>
<feature type="domain" description="C2H2-type" evidence="8">
    <location>
        <begin position="637"/>
        <end position="660"/>
    </location>
</feature>
<evidence type="ECO:0000256" key="7">
    <source>
        <dbReference type="SAM" id="MobiDB-lite"/>
    </source>
</evidence>
<evidence type="ECO:0000313" key="9">
    <source>
        <dbReference type="EMBL" id="VDK42466.1"/>
    </source>
</evidence>
<keyword evidence="6" id="KW-0539">Nucleus</keyword>
<keyword evidence="5" id="KW-0862">Zinc</keyword>
<keyword evidence="10" id="KW-1185">Reference proteome</keyword>
<proteinExistence type="predicted"/>
<evidence type="ECO:0000313" key="10">
    <source>
        <dbReference type="Proteomes" id="UP000282613"/>
    </source>
</evidence>
<evidence type="ECO:0000256" key="6">
    <source>
        <dbReference type="ARBA" id="ARBA00023242"/>
    </source>
</evidence>
<dbReference type="SMART" id="SM00355">
    <property type="entry name" value="ZnF_C2H2"/>
    <property type="match status" value="5"/>
</dbReference>
<dbReference type="PANTHER" id="PTHR24406">
    <property type="entry name" value="TRANSCRIPTIONAL REPRESSOR CTCFL-RELATED"/>
    <property type="match status" value="1"/>
</dbReference>
<dbReference type="InterPro" id="IPR050888">
    <property type="entry name" value="ZnF_C2H2-type_TF"/>
</dbReference>
<feature type="domain" description="C2H2-type" evidence="8">
    <location>
        <begin position="119"/>
        <end position="139"/>
    </location>
</feature>